<reference evidence="6" key="1">
    <citation type="submission" date="2023-03" db="EMBL/GenBank/DDBJ databases">
        <title>Actinorhabdospora filicis NBRC 111898.</title>
        <authorList>
            <person name="Ichikawa N."/>
            <person name="Sato H."/>
            <person name="Tonouchi N."/>
        </authorList>
    </citation>
    <scope>NUCLEOTIDE SEQUENCE</scope>
    <source>
        <strain evidence="6">NBRC 111898</strain>
    </source>
</reference>
<dbReference type="InterPro" id="IPR050109">
    <property type="entry name" value="HTH-type_TetR-like_transc_reg"/>
</dbReference>
<dbReference type="EMBL" id="BSTX01000006">
    <property type="protein sequence ID" value="GLZ81448.1"/>
    <property type="molecule type" value="Genomic_DNA"/>
</dbReference>
<comment type="caution">
    <text evidence="6">The sequence shown here is derived from an EMBL/GenBank/DDBJ whole genome shotgun (WGS) entry which is preliminary data.</text>
</comment>
<evidence type="ECO:0000313" key="6">
    <source>
        <dbReference type="EMBL" id="GLZ81448.1"/>
    </source>
</evidence>
<dbReference type="GO" id="GO:0000976">
    <property type="term" value="F:transcription cis-regulatory region binding"/>
    <property type="evidence" value="ECO:0007669"/>
    <property type="project" value="TreeGrafter"/>
</dbReference>
<name>A0A9W6SSV3_9ACTN</name>
<feature type="domain" description="HTH tetR-type" evidence="5">
    <location>
        <begin position="10"/>
        <end position="68"/>
    </location>
</feature>
<sequence length="195" mass="20949">MPEPRRADARRNIERILAAALELYGSRPGVSMSDVAKAAGVGRVTLYAHFPSRADLGAAVAERAVAETVAALSGLGLDALPADEAVAAMLRGQWRIFERNEYLRGNIVADVEPERLRAGHDPLMEYLTALLARGRAEGVFRGDLPTGWLITAFYHLVHAAADEQRAGRLTPAEAVEALVATVLSVLRNSAVGQRD</sequence>
<protein>
    <submittedName>
        <fullName evidence="6">TetR family transcriptional regulator</fullName>
    </submittedName>
</protein>
<dbReference type="PANTHER" id="PTHR30055:SF234">
    <property type="entry name" value="HTH-TYPE TRANSCRIPTIONAL REGULATOR BETI"/>
    <property type="match status" value="1"/>
</dbReference>
<dbReference type="Pfam" id="PF00440">
    <property type="entry name" value="TetR_N"/>
    <property type="match status" value="1"/>
</dbReference>
<gene>
    <name evidence="6" type="ORF">Afil01_62550</name>
</gene>
<dbReference type="Gene3D" id="1.10.357.10">
    <property type="entry name" value="Tetracycline Repressor, domain 2"/>
    <property type="match status" value="1"/>
</dbReference>
<accession>A0A9W6SSV3</accession>
<evidence type="ECO:0000256" key="1">
    <source>
        <dbReference type="ARBA" id="ARBA00023015"/>
    </source>
</evidence>
<evidence type="ECO:0000256" key="4">
    <source>
        <dbReference type="PROSITE-ProRule" id="PRU00335"/>
    </source>
</evidence>
<dbReference type="InterPro" id="IPR001647">
    <property type="entry name" value="HTH_TetR"/>
</dbReference>
<keyword evidence="7" id="KW-1185">Reference proteome</keyword>
<organism evidence="6 7">
    <name type="scientific">Actinorhabdospora filicis</name>
    <dbReference type="NCBI Taxonomy" id="1785913"/>
    <lineage>
        <taxon>Bacteria</taxon>
        <taxon>Bacillati</taxon>
        <taxon>Actinomycetota</taxon>
        <taxon>Actinomycetes</taxon>
        <taxon>Micromonosporales</taxon>
        <taxon>Micromonosporaceae</taxon>
        <taxon>Actinorhabdospora</taxon>
    </lineage>
</organism>
<feature type="DNA-binding region" description="H-T-H motif" evidence="4">
    <location>
        <begin position="31"/>
        <end position="50"/>
    </location>
</feature>
<evidence type="ECO:0000313" key="7">
    <source>
        <dbReference type="Proteomes" id="UP001165079"/>
    </source>
</evidence>
<keyword evidence="1" id="KW-0805">Transcription regulation</keyword>
<proteinExistence type="predicted"/>
<dbReference type="Proteomes" id="UP001165079">
    <property type="component" value="Unassembled WGS sequence"/>
</dbReference>
<evidence type="ECO:0000256" key="3">
    <source>
        <dbReference type="ARBA" id="ARBA00023163"/>
    </source>
</evidence>
<keyword evidence="2 4" id="KW-0238">DNA-binding</keyword>
<dbReference type="AlphaFoldDB" id="A0A9W6SSV3"/>
<dbReference type="PANTHER" id="PTHR30055">
    <property type="entry name" value="HTH-TYPE TRANSCRIPTIONAL REGULATOR RUTR"/>
    <property type="match status" value="1"/>
</dbReference>
<dbReference type="SUPFAM" id="SSF46689">
    <property type="entry name" value="Homeodomain-like"/>
    <property type="match status" value="1"/>
</dbReference>
<dbReference type="SUPFAM" id="SSF48498">
    <property type="entry name" value="Tetracyclin repressor-like, C-terminal domain"/>
    <property type="match status" value="1"/>
</dbReference>
<evidence type="ECO:0000256" key="2">
    <source>
        <dbReference type="ARBA" id="ARBA00023125"/>
    </source>
</evidence>
<keyword evidence="3" id="KW-0804">Transcription</keyword>
<dbReference type="PROSITE" id="PS50977">
    <property type="entry name" value="HTH_TETR_2"/>
    <property type="match status" value="1"/>
</dbReference>
<dbReference type="GO" id="GO:0003700">
    <property type="term" value="F:DNA-binding transcription factor activity"/>
    <property type="evidence" value="ECO:0007669"/>
    <property type="project" value="TreeGrafter"/>
</dbReference>
<dbReference type="RefSeq" id="WP_285666922.1">
    <property type="nucleotide sequence ID" value="NZ_BSTX01000006.1"/>
</dbReference>
<dbReference type="InterPro" id="IPR009057">
    <property type="entry name" value="Homeodomain-like_sf"/>
</dbReference>
<dbReference type="InterPro" id="IPR036271">
    <property type="entry name" value="Tet_transcr_reg_TetR-rel_C_sf"/>
</dbReference>
<evidence type="ECO:0000259" key="5">
    <source>
        <dbReference type="PROSITE" id="PS50977"/>
    </source>
</evidence>